<proteinExistence type="predicted"/>
<name>A0A448XHH6_9PLAT</name>
<comment type="caution">
    <text evidence="1">The sequence shown here is derived from an EMBL/GenBank/DDBJ whole genome shotgun (WGS) entry which is preliminary data.</text>
</comment>
<organism evidence="1 2">
    <name type="scientific">Protopolystoma xenopodis</name>
    <dbReference type="NCBI Taxonomy" id="117903"/>
    <lineage>
        <taxon>Eukaryota</taxon>
        <taxon>Metazoa</taxon>
        <taxon>Spiralia</taxon>
        <taxon>Lophotrochozoa</taxon>
        <taxon>Platyhelminthes</taxon>
        <taxon>Monogenea</taxon>
        <taxon>Polyopisthocotylea</taxon>
        <taxon>Polystomatidea</taxon>
        <taxon>Polystomatidae</taxon>
        <taxon>Protopolystoma</taxon>
    </lineage>
</organism>
<reference evidence="1" key="1">
    <citation type="submission" date="2018-11" db="EMBL/GenBank/DDBJ databases">
        <authorList>
            <consortium name="Pathogen Informatics"/>
        </authorList>
    </citation>
    <scope>NUCLEOTIDE SEQUENCE</scope>
</reference>
<evidence type="ECO:0000313" key="2">
    <source>
        <dbReference type="Proteomes" id="UP000784294"/>
    </source>
</evidence>
<gene>
    <name evidence="1" type="ORF">PXEA_LOCUS30162</name>
</gene>
<sequence length="151" mass="16823">MSPEDAQTLGLADHLRIYTNTQLPLDYAGSGNSKTLSWDRHNWDRFLTGLAELGLGNLVPQLRRLLACLILLNSIQFQPAEFNDGEALDRLINADSSSQTDNSQAAVTEEILAASAGLKAEDIQKRELYYFPGLLSYLVKSITIYRENVYS</sequence>
<dbReference type="EMBL" id="CAAALY010252995">
    <property type="protein sequence ID" value="VEL36722.1"/>
    <property type="molecule type" value="Genomic_DNA"/>
</dbReference>
<protein>
    <submittedName>
        <fullName evidence="1">Uncharacterized protein</fullName>
    </submittedName>
</protein>
<dbReference type="AlphaFoldDB" id="A0A448XHH6"/>
<evidence type="ECO:0000313" key="1">
    <source>
        <dbReference type="EMBL" id="VEL36722.1"/>
    </source>
</evidence>
<keyword evidence="2" id="KW-1185">Reference proteome</keyword>
<dbReference type="Proteomes" id="UP000784294">
    <property type="component" value="Unassembled WGS sequence"/>
</dbReference>
<accession>A0A448XHH6</accession>